<sequence>MRARAVLVLCLLPFICGSLQFQPPTHSQQTLITAELDLYVESQLTYWNSSGLAVAVVRKDETFPGGWNIAFGSYGKARADGTRVTPDTVFAIASDSKLFLAMGVGLLIKNESLAEARRTKLRWDTKIATLLPEWGLMDEEMQNGVTIQDMLAHRTGMPRHDYSGYARAGGVSEMISTLRYLRPSAALREQYQYNNLMYEALSHLQPTLLNETFEAYIGAHIFAPLGMAASTYSVAEAEVRGTFAHGFQWSMKDDLAGETGTLTATVPYFQRPGEETVWAGAAGILSSARDLSTWVAMLLNDGRHPATNATVIPADVVEHVALGASVSLKKAEYPETSPKVYGCGQNRFSYRGHEIIEHGGSNPGFKSIVTRLPHADLGLVVLSNDDNGVRVMEPVKFRILDALLGLEPIDWAQRYVASIAKGIRENQAVTPRPAPPVLPATPFAAMQGAFAHAAYGAFSPCAVPATSPACAATLAHPAARALLRTAPAGVPVLLAPFARTFSTHVRLVHFAGGVFNASLVWARGDVLVGLDRRFEVEWVPRGGAGGEDGWAFRGDFWGAEGDVRPLEGAGEAGAEVWFGRV</sequence>
<dbReference type="Proteomes" id="UP001222325">
    <property type="component" value="Unassembled WGS sequence"/>
</dbReference>
<evidence type="ECO:0000313" key="5">
    <source>
        <dbReference type="Proteomes" id="UP001222325"/>
    </source>
</evidence>
<dbReference type="InterPro" id="IPR050491">
    <property type="entry name" value="AmpC-like"/>
</dbReference>
<comment type="caution">
    <text evidence="4">The sequence shown here is derived from an EMBL/GenBank/DDBJ whole genome shotgun (WGS) entry which is preliminary data.</text>
</comment>
<dbReference type="InterPro" id="IPR012338">
    <property type="entry name" value="Beta-lactam/transpept-like"/>
</dbReference>
<organism evidence="4 5">
    <name type="scientific">Mycena belliarum</name>
    <dbReference type="NCBI Taxonomy" id="1033014"/>
    <lineage>
        <taxon>Eukaryota</taxon>
        <taxon>Fungi</taxon>
        <taxon>Dikarya</taxon>
        <taxon>Basidiomycota</taxon>
        <taxon>Agaricomycotina</taxon>
        <taxon>Agaricomycetes</taxon>
        <taxon>Agaricomycetidae</taxon>
        <taxon>Agaricales</taxon>
        <taxon>Marasmiineae</taxon>
        <taxon>Mycenaceae</taxon>
        <taxon>Mycena</taxon>
    </lineage>
</organism>
<reference evidence="4" key="1">
    <citation type="submission" date="2023-03" db="EMBL/GenBank/DDBJ databases">
        <title>Massive genome expansion in bonnet fungi (Mycena s.s.) driven by repeated elements and novel gene families across ecological guilds.</title>
        <authorList>
            <consortium name="Lawrence Berkeley National Laboratory"/>
            <person name="Harder C.B."/>
            <person name="Miyauchi S."/>
            <person name="Viragh M."/>
            <person name="Kuo A."/>
            <person name="Thoen E."/>
            <person name="Andreopoulos B."/>
            <person name="Lu D."/>
            <person name="Skrede I."/>
            <person name="Drula E."/>
            <person name="Henrissat B."/>
            <person name="Morin E."/>
            <person name="Kohler A."/>
            <person name="Barry K."/>
            <person name="LaButti K."/>
            <person name="Morin E."/>
            <person name="Salamov A."/>
            <person name="Lipzen A."/>
            <person name="Mereny Z."/>
            <person name="Hegedus B."/>
            <person name="Baldrian P."/>
            <person name="Stursova M."/>
            <person name="Weitz H."/>
            <person name="Taylor A."/>
            <person name="Grigoriev I.V."/>
            <person name="Nagy L.G."/>
            <person name="Martin F."/>
            <person name="Kauserud H."/>
        </authorList>
    </citation>
    <scope>NUCLEOTIDE SEQUENCE</scope>
    <source>
        <strain evidence="4">CBHHK173m</strain>
    </source>
</reference>
<proteinExistence type="inferred from homology"/>
<dbReference type="PANTHER" id="PTHR46825">
    <property type="entry name" value="D-ALANYL-D-ALANINE-CARBOXYPEPTIDASE/ENDOPEPTIDASE AMPH"/>
    <property type="match status" value="1"/>
</dbReference>
<dbReference type="SUPFAM" id="SSF56601">
    <property type="entry name" value="beta-lactamase/transpeptidase-like"/>
    <property type="match status" value="1"/>
</dbReference>
<dbReference type="Pfam" id="PF00144">
    <property type="entry name" value="Beta-lactamase"/>
    <property type="match status" value="1"/>
</dbReference>
<keyword evidence="2" id="KW-0732">Signal</keyword>
<keyword evidence="5" id="KW-1185">Reference proteome</keyword>
<dbReference type="InterPro" id="IPR001466">
    <property type="entry name" value="Beta-lactam-related"/>
</dbReference>
<protein>
    <submittedName>
        <fullName evidence="4">Beta-lactamase/transpeptidase-like protein</fullName>
    </submittedName>
</protein>
<accession>A0AAD6TKC9</accession>
<evidence type="ECO:0000313" key="4">
    <source>
        <dbReference type="EMBL" id="KAJ7065138.1"/>
    </source>
</evidence>
<feature type="chain" id="PRO_5042221263" evidence="2">
    <location>
        <begin position="22"/>
        <end position="581"/>
    </location>
</feature>
<name>A0AAD6TKC9_9AGAR</name>
<dbReference type="PANTHER" id="PTHR46825:SF15">
    <property type="entry name" value="BETA-LACTAMASE-RELATED DOMAIN-CONTAINING PROTEIN"/>
    <property type="match status" value="1"/>
</dbReference>
<gene>
    <name evidence="4" type="ORF">B0H15DRAFT_958540</name>
</gene>
<feature type="domain" description="Beta-lactamase-related" evidence="3">
    <location>
        <begin position="50"/>
        <end position="401"/>
    </location>
</feature>
<evidence type="ECO:0000256" key="1">
    <source>
        <dbReference type="ARBA" id="ARBA00038215"/>
    </source>
</evidence>
<evidence type="ECO:0000259" key="3">
    <source>
        <dbReference type="Pfam" id="PF00144"/>
    </source>
</evidence>
<dbReference type="EMBL" id="JARJCN010000180">
    <property type="protein sequence ID" value="KAJ7065138.1"/>
    <property type="molecule type" value="Genomic_DNA"/>
</dbReference>
<dbReference type="AlphaFoldDB" id="A0AAD6TKC9"/>
<dbReference type="Gene3D" id="3.40.710.10">
    <property type="entry name" value="DD-peptidase/beta-lactamase superfamily"/>
    <property type="match status" value="1"/>
</dbReference>
<evidence type="ECO:0000256" key="2">
    <source>
        <dbReference type="SAM" id="SignalP"/>
    </source>
</evidence>
<feature type="signal peptide" evidence="2">
    <location>
        <begin position="1"/>
        <end position="21"/>
    </location>
</feature>
<comment type="similarity">
    <text evidence="1">Belongs to the peptidase S12 family.</text>
</comment>